<evidence type="ECO:0000313" key="7">
    <source>
        <dbReference type="Proteomes" id="UP000251692"/>
    </source>
</evidence>
<comment type="similarity">
    <text evidence="1">Belongs to the ETF beta-subunit/FixA family.</text>
</comment>
<dbReference type="SUPFAM" id="SSF52402">
    <property type="entry name" value="Adenine nucleotide alpha hydrolases-like"/>
    <property type="match status" value="1"/>
</dbReference>
<dbReference type="Pfam" id="PF01012">
    <property type="entry name" value="ETF"/>
    <property type="match status" value="1"/>
</dbReference>
<evidence type="ECO:0000256" key="3">
    <source>
        <dbReference type="ARBA" id="ARBA00022448"/>
    </source>
</evidence>
<dbReference type="AlphaFoldDB" id="A0A364RF87"/>
<dbReference type="GO" id="GO:0005829">
    <property type="term" value="C:cytosol"/>
    <property type="evidence" value="ECO:0007669"/>
    <property type="project" value="TreeGrafter"/>
</dbReference>
<dbReference type="OrthoDB" id="9804960at2"/>
<dbReference type="Gene3D" id="3.40.50.620">
    <property type="entry name" value="HUPs"/>
    <property type="match status" value="1"/>
</dbReference>
<proteinExistence type="inferred from homology"/>
<protein>
    <recommendedName>
        <fullName evidence="2">Electron transfer flavoprotein subunit beta</fullName>
    </recommendedName>
</protein>
<keyword evidence="3" id="KW-0813">Transport</keyword>
<accession>A0A364RF87</accession>
<gene>
    <name evidence="6" type="ORF">DP923_06800</name>
</gene>
<dbReference type="SMART" id="SM00893">
    <property type="entry name" value="ETF"/>
    <property type="match status" value="1"/>
</dbReference>
<dbReference type="CDD" id="cd01714">
    <property type="entry name" value="ETF_beta"/>
    <property type="match status" value="1"/>
</dbReference>
<evidence type="ECO:0000256" key="2">
    <source>
        <dbReference type="ARBA" id="ARBA00016797"/>
    </source>
</evidence>
<evidence type="ECO:0000256" key="1">
    <source>
        <dbReference type="ARBA" id="ARBA00007557"/>
    </source>
</evidence>
<name>A0A364RF87_9BACT</name>
<reference evidence="6 7" key="1">
    <citation type="submission" date="2018-06" db="EMBL/GenBank/DDBJ databases">
        <authorList>
            <person name="Liu Z.-W."/>
        </authorList>
    </citation>
    <scope>NUCLEOTIDE SEQUENCE [LARGE SCALE GENOMIC DNA]</scope>
    <source>
        <strain evidence="6 7">2b14</strain>
    </source>
</reference>
<dbReference type="InterPro" id="IPR012255">
    <property type="entry name" value="ETF_b"/>
</dbReference>
<evidence type="ECO:0000313" key="6">
    <source>
        <dbReference type="EMBL" id="RAU82944.1"/>
    </source>
</evidence>
<organism evidence="6 7">
    <name type="scientific">Pontibacter arcticus</name>
    <dbReference type="NCBI Taxonomy" id="2080288"/>
    <lineage>
        <taxon>Bacteria</taxon>
        <taxon>Pseudomonadati</taxon>
        <taxon>Bacteroidota</taxon>
        <taxon>Cytophagia</taxon>
        <taxon>Cytophagales</taxon>
        <taxon>Hymenobacteraceae</taxon>
        <taxon>Pontibacter</taxon>
    </lineage>
</organism>
<dbReference type="InterPro" id="IPR033948">
    <property type="entry name" value="ETF_beta_N"/>
</dbReference>
<dbReference type="PANTHER" id="PTHR21294">
    <property type="entry name" value="ELECTRON TRANSFER FLAVOPROTEIN BETA-SUBUNIT"/>
    <property type="match status" value="1"/>
</dbReference>
<dbReference type="InterPro" id="IPR014729">
    <property type="entry name" value="Rossmann-like_a/b/a_fold"/>
</dbReference>
<dbReference type="GO" id="GO:0009055">
    <property type="term" value="F:electron transfer activity"/>
    <property type="evidence" value="ECO:0007669"/>
    <property type="project" value="InterPro"/>
</dbReference>
<dbReference type="PIRSF" id="PIRSF000090">
    <property type="entry name" value="Beta-ETF"/>
    <property type="match status" value="1"/>
</dbReference>
<dbReference type="Proteomes" id="UP000251692">
    <property type="component" value="Unassembled WGS sequence"/>
</dbReference>
<keyword evidence="4" id="KW-0249">Electron transport</keyword>
<evidence type="ECO:0000256" key="4">
    <source>
        <dbReference type="ARBA" id="ARBA00022982"/>
    </source>
</evidence>
<reference evidence="6 7" key="2">
    <citation type="submission" date="2018-07" db="EMBL/GenBank/DDBJ databases">
        <title>Pontibacter sp. 2b14 genomic sequence and assembly.</title>
        <authorList>
            <person name="Du Z.-J."/>
        </authorList>
    </citation>
    <scope>NUCLEOTIDE SEQUENCE [LARGE SCALE GENOMIC DNA]</scope>
    <source>
        <strain evidence="6 7">2b14</strain>
    </source>
</reference>
<dbReference type="RefSeq" id="WP_112305094.1">
    <property type="nucleotide sequence ID" value="NZ_QMDV01000002.1"/>
</dbReference>
<comment type="caution">
    <text evidence="6">The sequence shown here is derived from an EMBL/GenBank/DDBJ whole genome shotgun (WGS) entry which is preliminary data.</text>
</comment>
<sequence>MKILVCISNVPDTTSKINFTGDNKSFDKNGVQFVINPWDEYALTRAIELKEAKGGTVTVLNVGEADAEPNIRKALAIGADDAIRVNANPTDAFFVAQQIAAVAKENNYDMILMGKESIDFNGSQVHNMVGELLGLPTVVPASKLDMVDDATARLEREIEGGKEVVEVKLPFVASAQQPMSEPRIPNMRGIMTARTKPLAVREPVGAEAKSAYVNFSKPEKKGGVKMIDAENAGELITLLRNEAKVI</sequence>
<feature type="domain" description="Electron transfer flavoprotein alpha/beta-subunit N-terminal" evidence="5">
    <location>
        <begin position="23"/>
        <end position="210"/>
    </location>
</feature>
<dbReference type="EMBL" id="QMDV01000002">
    <property type="protein sequence ID" value="RAU82944.1"/>
    <property type="molecule type" value="Genomic_DNA"/>
</dbReference>
<dbReference type="InterPro" id="IPR014730">
    <property type="entry name" value="ETF_a/b_N"/>
</dbReference>
<dbReference type="PANTHER" id="PTHR21294:SF8">
    <property type="entry name" value="ELECTRON TRANSFER FLAVOPROTEIN SUBUNIT BETA"/>
    <property type="match status" value="1"/>
</dbReference>
<evidence type="ECO:0000259" key="5">
    <source>
        <dbReference type="SMART" id="SM00893"/>
    </source>
</evidence>
<keyword evidence="7" id="KW-1185">Reference proteome</keyword>